<dbReference type="InterPro" id="IPR029045">
    <property type="entry name" value="ClpP/crotonase-like_dom_sf"/>
</dbReference>
<keyword evidence="2" id="KW-0443">Lipid metabolism</keyword>
<accession>A0ABP8XJ03</accession>
<dbReference type="CDD" id="cd06558">
    <property type="entry name" value="crotonase-like"/>
    <property type="match status" value="1"/>
</dbReference>
<gene>
    <name evidence="4" type="ORF">GCM10023215_58060</name>
</gene>
<evidence type="ECO:0000313" key="5">
    <source>
        <dbReference type="Proteomes" id="UP001500325"/>
    </source>
</evidence>
<keyword evidence="5" id="KW-1185">Reference proteome</keyword>
<dbReference type="Proteomes" id="UP001500325">
    <property type="component" value="Unassembled WGS sequence"/>
</dbReference>
<comment type="caution">
    <text evidence="4">The sequence shown here is derived from an EMBL/GenBank/DDBJ whole genome shotgun (WGS) entry which is preliminary data.</text>
</comment>
<evidence type="ECO:0000256" key="2">
    <source>
        <dbReference type="ARBA" id="ARBA00023098"/>
    </source>
</evidence>
<evidence type="ECO:0000256" key="3">
    <source>
        <dbReference type="ARBA" id="ARBA00023239"/>
    </source>
</evidence>
<sequence length="266" mass="28806">MNDLTKEVGVQKFEFIDFAAEGTIGSVWLDRPPVNAVNGTMYLEIKRFFDDVGTHLPDARVIVLGGRGKHFCGGNDLAEFQTMTPENAGERMRVVREAFWAIYDCPVPVIAAVHGVAVGTGLAIAASCDLVVAAEGARFALPEVNVGVMGGAKHLSRLAPQGVVRRLHLQGDLVPAEELLPYGGICEIVPADQLDTAARELARSIARHSPVVLRFAKRSLNAIEYMPLKEGYEFEQGLTGELAAYDDAKEAVNAFVERRAPVYTGQ</sequence>
<proteinExistence type="inferred from homology"/>
<dbReference type="SUPFAM" id="SSF52096">
    <property type="entry name" value="ClpP/crotonase"/>
    <property type="match status" value="1"/>
</dbReference>
<dbReference type="PANTHER" id="PTHR11941:SF169">
    <property type="entry name" value="(7AS)-7A-METHYL-1,5-DIOXO-2,3,5,6,7,7A-HEXAHYDRO-1H-INDENE-CARBOXYL-COA HYDROLASE"/>
    <property type="match status" value="1"/>
</dbReference>
<dbReference type="EMBL" id="BAABIC010000027">
    <property type="protein sequence ID" value="GAA4708972.1"/>
    <property type="molecule type" value="Genomic_DNA"/>
</dbReference>
<name>A0ABP8XJ03_9PSEU</name>
<dbReference type="Pfam" id="PF00378">
    <property type="entry name" value="ECH_1"/>
    <property type="match status" value="1"/>
</dbReference>
<dbReference type="Gene3D" id="3.90.226.10">
    <property type="entry name" value="2-enoyl-CoA Hydratase, Chain A, domain 1"/>
    <property type="match status" value="1"/>
</dbReference>
<keyword evidence="3" id="KW-0456">Lyase</keyword>
<protein>
    <submittedName>
        <fullName evidence="4">Enoyl-CoA hydratase/isomerase family protein</fullName>
    </submittedName>
</protein>
<organism evidence="4 5">
    <name type="scientific">Pseudonocardia yuanmonensis</name>
    <dbReference type="NCBI Taxonomy" id="1095914"/>
    <lineage>
        <taxon>Bacteria</taxon>
        <taxon>Bacillati</taxon>
        <taxon>Actinomycetota</taxon>
        <taxon>Actinomycetes</taxon>
        <taxon>Pseudonocardiales</taxon>
        <taxon>Pseudonocardiaceae</taxon>
        <taxon>Pseudonocardia</taxon>
    </lineage>
</organism>
<reference evidence="5" key="1">
    <citation type="journal article" date="2019" name="Int. J. Syst. Evol. Microbiol.">
        <title>The Global Catalogue of Microorganisms (GCM) 10K type strain sequencing project: providing services to taxonomists for standard genome sequencing and annotation.</title>
        <authorList>
            <consortium name="The Broad Institute Genomics Platform"/>
            <consortium name="The Broad Institute Genome Sequencing Center for Infectious Disease"/>
            <person name="Wu L."/>
            <person name="Ma J."/>
        </authorList>
    </citation>
    <scope>NUCLEOTIDE SEQUENCE [LARGE SCALE GENOMIC DNA]</scope>
    <source>
        <strain evidence="5">JCM 18055</strain>
    </source>
</reference>
<dbReference type="InterPro" id="IPR001753">
    <property type="entry name" value="Enoyl-CoA_hydra/iso"/>
</dbReference>
<evidence type="ECO:0000256" key="1">
    <source>
        <dbReference type="ARBA" id="ARBA00005254"/>
    </source>
</evidence>
<dbReference type="RefSeq" id="WP_345383966.1">
    <property type="nucleotide sequence ID" value="NZ_BAABIC010000027.1"/>
</dbReference>
<comment type="similarity">
    <text evidence="1">Belongs to the enoyl-CoA hydratase/isomerase family.</text>
</comment>
<evidence type="ECO:0000313" key="4">
    <source>
        <dbReference type="EMBL" id="GAA4708972.1"/>
    </source>
</evidence>
<dbReference type="PANTHER" id="PTHR11941">
    <property type="entry name" value="ENOYL-COA HYDRATASE-RELATED"/>
    <property type="match status" value="1"/>
</dbReference>